<name>A0ABR5VXZ3_9VIBR</name>
<dbReference type="Gene3D" id="2.60.40.1080">
    <property type="match status" value="1"/>
</dbReference>
<dbReference type="RefSeq" id="WP_061900793.1">
    <property type="nucleotide sequence ID" value="NZ_CAXYEW010000020.1"/>
</dbReference>
<reference evidence="1 2" key="1">
    <citation type="submission" date="2015-12" db="EMBL/GenBank/DDBJ databases">
        <authorList>
            <person name="Tarr C.L."/>
            <person name="Gladney L.M."/>
        </authorList>
    </citation>
    <scope>NUCLEOTIDE SEQUENCE [LARGE SCALE GENOMIC DNA]</scope>
    <source>
        <strain evidence="1 2">1048-83</strain>
    </source>
</reference>
<evidence type="ECO:0008006" key="3">
    <source>
        <dbReference type="Google" id="ProtNLM"/>
    </source>
</evidence>
<gene>
    <name evidence="1" type="ORF">ATY35_19770</name>
</gene>
<evidence type="ECO:0000313" key="2">
    <source>
        <dbReference type="Proteomes" id="UP000075609"/>
    </source>
</evidence>
<organism evidence="1 2">
    <name type="scientific">Vibrio cidicii</name>
    <dbReference type="NCBI Taxonomy" id="1763883"/>
    <lineage>
        <taxon>Bacteria</taxon>
        <taxon>Pseudomonadati</taxon>
        <taxon>Pseudomonadota</taxon>
        <taxon>Gammaproteobacteria</taxon>
        <taxon>Vibrionales</taxon>
        <taxon>Vibrionaceae</taxon>
        <taxon>Vibrio</taxon>
    </lineage>
</organism>
<evidence type="ECO:0000313" key="1">
    <source>
        <dbReference type="EMBL" id="KYN81970.1"/>
    </source>
</evidence>
<accession>A0ABR5VXZ3</accession>
<proteinExistence type="predicted"/>
<protein>
    <recommendedName>
        <fullName evidence="3">BIG2 domain-containing protein</fullName>
    </recommendedName>
</protein>
<keyword evidence="2" id="KW-1185">Reference proteome</keyword>
<comment type="caution">
    <text evidence="1">The sequence shown here is derived from an EMBL/GenBank/DDBJ whole genome shotgun (WGS) entry which is preliminary data.</text>
</comment>
<dbReference type="EMBL" id="LOBP01000185">
    <property type="protein sequence ID" value="KYN81970.1"/>
    <property type="molecule type" value="Genomic_DNA"/>
</dbReference>
<sequence length="604" mass="66853">MKTKVNAKGYYSDGSVRDITNSAKFKVSQRDKAEFDGNHFIAKDAGEIEVWGAIGEVESQIYSVKISDSNITSISIAPKSSLISAIDGYVVPKDSVSEWLLMAHFDDDTSQLVDVDDDIEWTFDDDFIGKIEDGKFSALNVGSSHLRASFKGSTANLRILVNDNENLLELQTELPTELPLFGSAELVISAIYEKDNELLDNLYNSADVLAFTEWAIDERSDEFRGDVEFSNGKLVAKKEGKVKIVAKALGVATVHEMTITDPILKEITIVNEQEVDSVPHGLTIELKALAEFEGYESLIDVTNSVFWEVNGDSFVSLNDGFFKAVLPEGEVDIVAKISTTSSKPIKLSATDAIVMSINIVESLDKKTGVESLNMSSHIFKVYAKLSDEREVDVTTNVKWNTSEKATIGIQRDTAIAWFGGISGESRYTATLADKRAEFVIKRINPICEDNNNPRDDCIVVLGYGKSRFMSGPVPYSIQSMYVKDGYVRTDKVKNDNALYGPLVEFGLMSKSQGSDLCARLAGYLWENSELKGQLPTSAEMQDFRDFYQSAIDKGLKRGTANLGFYSGYRSLSNWNWYFVNDQSEYAADYTNLGKNATVMCQIGV</sequence>
<dbReference type="Proteomes" id="UP000075609">
    <property type="component" value="Unassembled WGS sequence"/>
</dbReference>